<dbReference type="PANTHER" id="PTHR43751">
    <property type="entry name" value="SULFATASE"/>
    <property type="match status" value="1"/>
</dbReference>
<dbReference type="SUPFAM" id="SSF53649">
    <property type="entry name" value="Alkaline phosphatase-like"/>
    <property type="match status" value="1"/>
</dbReference>
<evidence type="ECO:0000313" key="4">
    <source>
        <dbReference type="EMBL" id="MEL0612362.1"/>
    </source>
</evidence>
<dbReference type="Pfam" id="PF11893">
    <property type="entry name" value="DUF3413"/>
    <property type="match status" value="1"/>
</dbReference>
<dbReference type="Proteomes" id="UP001379949">
    <property type="component" value="Unassembled WGS sequence"/>
</dbReference>
<dbReference type="PIRSF" id="PIRSF004950">
    <property type="entry name" value="Mmb_sulf_HI0842"/>
    <property type="match status" value="1"/>
</dbReference>
<evidence type="ECO:0000256" key="1">
    <source>
        <dbReference type="SAM" id="Phobius"/>
    </source>
</evidence>
<feature type="transmembrane region" description="Helical" evidence="1">
    <location>
        <begin position="127"/>
        <end position="152"/>
    </location>
</feature>
<protein>
    <submittedName>
        <fullName evidence="4">DUF3413 domain-containing protein</fullName>
    </submittedName>
</protein>
<keyword evidence="1" id="KW-0472">Membrane</keyword>
<dbReference type="InterPro" id="IPR017850">
    <property type="entry name" value="Alkaline_phosphatase_core_sf"/>
</dbReference>
<dbReference type="Pfam" id="PF00884">
    <property type="entry name" value="Sulfatase"/>
    <property type="match status" value="1"/>
</dbReference>
<dbReference type="CDD" id="cd16148">
    <property type="entry name" value="sulfatase_like"/>
    <property type="match status" value="1"/>
</dbReference>
<feature type="transmembrane region" description="Helical" evidence="1">
    <location>
        <begin position="173"/>
        <end position="192"/>
    </location>
</feature>
<keyword evidence="1" id="KW-0812">Transmembrane</keyword>
<evidence type="ECO:0000313" key="5">
    <source>
        <dbReference type="Proteomes" id="UP001379949"/>
    </source>
</evidence>
<organism evidence="4 5">
    <name type="scientific">Marinomonas arenicola</name>
    <dbReference type="NCBI Taxonomy" id="569601"/>
    <lineage>
        <taxon>Bacteria</taxon>
        <taxon>Pseudomonadati</taxon>
        <taxon>Pseudomonadota</taxon>
        <taxon>Gammaproteobacteria</taxon>
        <taxon>Oceanospirillales</taxon>
        <taxon>Oceanospirillaceae</taxon>
        <taxon>Marinomonas</taxon>
    </lineage>
</organism>
<dbReference type="Gene3D" id="3.40.720.10">
    <property type="entry name" value="Alkaline Phosphatase, subunit A"/>
    <property type="match status" value="1"/>
</dbReference>
<gene>
    <name evidence="4" type="ORF">V6242_04335</name>
</gene>
<dbReference type="InterPro" id="IPR024588">
    <property type="entry name" value="YejM_N"/>
</dbReference>
<keyword evidence="5" id="KW-1185">Reference proteome</keyword>
<keyword evidence="1" id="KW-1133">Transmembrane helix</keyword>
<proteinExistence type="predicted"/>
<dbReference type="EMBL" id="JBAKAR010000002">
    <property type="protein sequence ID" value="MEL0612362.1"/>
    <property type="molecule type" value="Genomic_DNA"/>
</dbReference>
<dbReference type="PANTHER" id="PTHR43751:SF3">
    <property type="entry name" value="SULFATASE N-TERMINAL DOMAIN-CONTAINING PROTEIN"/>
    <property type="match status" value="1"/>
</dbReference>
<feature type="transmembrane region" description="Helical" evidence="1">
    <location>
        <begin position="12"/>
        <end position="34"/>
    </location>
</feature>
<feature type="transmembrane region" description="Helical" evidence="1">
    <location>
        <begin position="46"/>
        <end position="68"/>
    </location>
</feature>
<dbReference type="InterPro" id="IPR052701">
    <property type="entry name" value="GAG_Ulvan_Degrading_Sulfatases"/>
</dbReference>
<dbReference type="InterPro" id="IPR012159">
    <property type="entry name" value="YejM-like"/>
</dbReference>
<name>A0ABU9G4N1_9GAMM</name>
<comment type="caution">
    <text evidence="4">The sequence shown here is derived from an EMBL/GenBank/DDBJ whole genome shotgun (WGS) entry which is preliminary data.</text>
</comment>
<sequence length="617" mass="70642">MTVINYQPKKTLRWSLKMSSVVLLIIYAIGTRYYTNVPLPSDFLGYSYFISAYLGHFGFLAILAWLFIALPISLIIPNQWLARALITLAAISIVVLVLLDTFVFQQYHYHLNSFVWALVVNNGKNDIFTFSVMMQSIAVATIAIILIVMFWINRTLWRHNNKPVPAKRTMASIIFVYLIANFIHILASAQNLQGVTRYDAGLPIFYPATANGFMSRHGWINREAQKANAAIKIKSNQSTINYPLKPLTIIPPTQPMNILIVALDCWRSDDMNARNTPNMWAMAQQSTVYEHHFSGGNATQTGIFSLFYGLPGKYWNAMLGNKKAPALMEVMKQQGYEFGIFGSAGLTSPAFNETVFRNVDNLRLYSEGNSPISRDTKTTQDYLAWMQQHQTNKPNTPFFSFIFYDAPHGYSVDKSQPMPFQPDEDMDYLTLTNNTDPTPYHNRYRNAVYQDDMLVGKVMDDLKNRGLLDNTIVVFTGDHGQEFNDNKHNFWGHSSNFTTAQTHVPFIMYWPNKPAKTVEKTTTHFELAPTLLKHVLGVTNDEKDYSMGNDLIDVQPKPWRLVSSYHNFAIIDNEQIILSDYNSKLQVYDMHMNKIEKPTLNYAHMAEAMDELSRFYK</sequence>
<feature type="domain" description="Sulfatase N-terminal" evidence="2">
    <location>
        <begin position="257"/>
        <end position="537"/>
    </location>
</feature>
<accession>A0ABU9G4N1</accession>
<evidence type="ECO:0000259" key="3">
    <source>
        <dbReference type="Pfam" id="PF11893"/>
    </source>
</evidence>
<dbReference type="RefSeq" id="WP_341566399.1">
    <property type="nucleotide sequence ID" value="NZ_JBAKAR010000002.1"/>
</dbReference>
<feature type="transmembrane region" description="Helical" evidence="1">
    <location>
        <begin position="80"/>
        <end position="107"/>
    </location>
</feature>
<evidence type="ECO:0000259" key="2">
    <source>
        <dbReference type="Pfam" id="PF00884"/>
    </source>
</evidence>
<dbReference type="InterPro" id="IPR000917">
    <property type="entry name" value="Sulfatase_N"/>
</dbReference>
<feature type="domain" description="Inner membrane protein YejM N-terminal" evidence="3">
    <location>
        <begin position="9"/>
        <end position="248"/>
    </location>
</feature>
<reference evidence="4 5" key="1">
    <citation type="submission" date="2024-02" db="EMBL/GenBank/DDBJ databases">
        <title>Bacteria isolated from the canopy kelp, Nereocystis luetkeana.</title>
        <authorList>
            <person name="Pfister C.A."/>
            <person name="Younker I.T."/>
            <person name="Light S.H."/>
        </authorList>
    </citation>
    <scope>NUCLEOTIDE SEQUENCE [LARGE SCALE GENOMIC DNA]</scope>
    <source>
        <strain evidence="4 5">TI.4.07</strain>
    </source>
</reference>